<feature type="domain" description="HTH iclR-type" evidence="4">
    <location>
        <begin position="18"/>
        <end position="80"/>
    </location>
</feature>
<dbReference type="InterPro" id="IPR029016">
    <property type="entry name" value="GAF-like_dom_sf"/>
</dbReference>
<dbReference type="Gene3D" id="3.30.450.40">
    <property type="match status" value="1"/>
</dbReference>
<keyword evidence="2" id="KW-0238">DNA-binding</keyword>
<evidence type="ECO:0000313" key="6">
    <source>
        <dbReference type="EMBL" id="MEK8045785.1"/>
    </source>
</evidence>
<dbReference type="Gene3D" id="1.10.10.10">
    <property type="entry name" value="Winged helix-like DNA-binding domain superfamily/Winged helix DNA-binding domain"/>
    <property type="match status" value="1"/>
</dbReference>
<evidence type="ECO:0000259" key="4">
    <source>
        <dbReference type="PROSITE" id="PS51077"/>
    </source>
</evidence>
<gene>
    <name evidence="6" type="ORF">AACH00_05425</name>
</gene>
<evidence type="ECO:0000259" key="5">
    <source>
        <dbReference type="PROSITE" id="PS51078"/>
    </source>
</evidence>
<accession>A0ABU9C3C4</accession>
<dbReference type="SMART" id="SM00346">
    <property type="entry name" value="HTH_ICLR"/>
    <property type="match status" value="1"/>
</dbReference>
<proteinExistence type="predicted"/>
<dbReference type="SUPFAM" id="SSF46785">
    <property type="entry name" value="Winged helix' DNA-binding domain"/>
    <property type="match status" value="1"/>
</dbReference>
<keyword evidence="7" id="KW-1185">Reference proteome</keyword>
<dbReference type="PROSITE" id="PS51077">
    <property type="entry name" value="HTH_ICLR"/>
    <property type="match status" value="1"/>
</dbReference>
<dbReference type="Proteomes" id="UP001379945">
    <property type="component" value="Unassembled WGS sequence"/>
</dbReference>
<feature type="domain" description="IclR-ED" evidence="5">
    <location>
        <begin position="81"/>
        <end position="257"/>
    </location>
</feature>
<dbReference type="RefSeq" id="WP_341398071.1">
    <property type="nucleotide sequence ID" value="NZ_JBBUTI010000004.1"/>
</dbReference>
<reference evidence="6 7" key="1">
    <citation type="submission" date="2024-04" db="EMBL/GenBank/DDBJ databases">
        <title>Novel species of the genus Ideonella isolated from streams.</title>
        <authorList>
            <person name="Lu H."/>
        </authorList>
    </citation>
    <scope>NUCLEOTIDE SEQUENCE [LARGE SCALE GENOMIC DNA]</scope>
    <source>
        <strain evidence="6 7">LYT19W</strain>
    </source>
</reference>
<dbReference type="InterPro" id="IPR050707">
    <property type="entry name" value="HTH_MetabolicPath_Reg"/>
</dbReference>
<dbReference type="InterPro" id="IPR014757">
    <property type="entry name" value="Tscrpt_reg_IclR_C"/>
</dbReference>
<name>A0ABU9C3C4_9BURK</name>
<dbReference type="InterPro" id="IPR036388">
    <property type="entry name" value="WH-like_DNA-bd_sf"/>
</dbReference>
<evidence type="ECO:0000256" key="2">
    <source>
        <dbReference type="ARBA" id="ARBA00023125"/>
    </source>
</evidence>
<dbReference type="InterPro" id="IPR005471">
    <property type="entry name" value="Tscrpt_reg_IclR_N"/>
</dbReference>
<comment type="caution">
    <text evidence="6">The sequence shown here is derived from an EMBL/GenBank/DDBJ whole genome shotgun (WGS) entry which is preliminary data.</text>
</comment>
<dbReference type="PROSITE" id="PS51078">
    <property type="entry name" value="ICLR_ED"/>
    <property type="match status" value="1"/>
</dbReference>
<dbReference type="Pfam" id="PF01614">
    <property type="entry name" value="IclR_C"/>
    <property type="match status" value="1"/>
</dbReference>
<dbReference type="SUPFAM" id="SSF55781">
    <property type="entry name" value="GAF domain-like"/>
    <property type="match status" value="1"/>
</dbReference>
<organism evidence="6 7">
    <name type="scientific">Ideonella margarita</name>
    <dbReference type="NCBI Taxonomy" id="2984191"/>
    <lineage>
        <taxon>Bacteria</taxon>
        <taxon>Pseudomonadati</taxon>
        <taxon>Pseudomonadota</taxon>
        <taxon>Betaproteobacteria</taxon>
        <taxon>Burkholderiales</taxon>
        <taxon>Sphaerotilaceae</taxon>
        <taxon>Ideonella</taxon>
    </lineage>
</organism>
<evidence type="ECO:0000256" key="1">
    <source>
        <dbReference type="ARBA" id="ARBA00023015"/>
    </source>
</evidence>
<dbReference type="Pfam" id="PF09339">
    <property type="entry name" value="HTH_IclR"/>
    <property type="match status" value="1"/>
</dbReference>
<dbReference type="PANTHER" id="PTHR30136">
    <property type="entry name" value="HELIX-TURN-HELIX TRANSCRIPTIONAL REGULATOR, ICLR FAMILY"/>
    <property type="match status" value="1"/>
</dbReference>
<sequence>MTGLPDTPPTLSRAPRGIQSIEVGGQLLHALVNEGRALPLTELARCAGMAPAKAHPYLVSFQKVGLVEQDLDSGRYGLGPLALQMGWIGLQQVDPVRWATPVIERLAEQTLMTAALAVWGNQGATLVRLAHAPTPVHVAMRHGTVMGVSETATGRLFAALLPTEVLQRTLGPKTARQVQSSLSAELEAIRQSDMARVDDTVVNGVSALAAPVRDAQGELVLSLTLIGPGATLASREGGAIPGLLQQEAAALSARLGWRARA</sequence>
<keyword evidence="3" id="KW-0804">Transcription</keyword>
<dbReference type="EMBL" id="JBBUTI010000004">
    <property type="protein sequence ID" value="MEK8045785.1"/>
    <property type="molecule type" value="Genomic_DNA"/>
</dbReference>
<dbReference type="PANTHER" id="PTHR30136:SF8">
    <property type="entry name" value="TRANSCRIPTIONAL REGULATORY PROTEIN"/>
    <property type="match status" value="1"/>
</dbReference>
<protein>
    <submittedName>
        <fullName evidence="6">IclR family transcriptional regulator</fullName>
    </submittedName>
</protein>
<evidence type="ECO:0000313" key="7">
    <source>
        <dbReference type="Proteomes" id="UP001379945"/>
    </source>
</evidence>
<evidence type="ECO:0000256" key="3">
    <source>
        <dbReference type="ARBA" id="ARBA00023163"/>
    </source>
</evidence>
<keyword evidence="1" id="KW-0805">Transcription regulation</keyword>
<dbReference type="InterPro" id="IPR036390">
    <property type="entry name" value="WH_DNA-bd_sf"/>
</dbReference>